<gene>
    <name evidence="2" type="ORF">N800_03905</name>
</gene>
<proteinExistence type="predicted"/>
<reference evidence="2 3" key="1">
    <citation type="submission" date="2013-08" db="EMBL/GenBank/DDBJ databases">
        <title>Genome sequencing of Lysobacter.</title>
        <authorList>
            <person name="Zhang S."/>
            <person name="Wang G."/>
        </authorList>
    </citation>
    <scope>NUCLEOTIDE SEQUENCE [LARGE SCALE GENOMIC DNA]</scope>
    <source>
        <strain evidence="2 3">GH1-9</strain>
    </source>
</reference>
<protein>
    <recommendedName>
        <fullName evidence="1">HEPN AbiJ-N-terminal domain-containing protein</fullName>
    </recommendedName>
</protein>
<dbReference type="Pfam" id="PF18863">
    <property type="entry name" value="AbiJ_NTD4"/>
    <property type="match status" value="1"/>
</dbReference>
<organism evidence="2 3">
    <name type="scientific">Lysobacter daejeonensis GH1-9</name>
    <dbReference type="NCBI Taxonomy" id="1385517"/>
    <lineage>
        <taxon>Bacteria</taxon>
        <taxon>Pseudomonadati</taxon>
        <taxon>Pseudomonadota</taxon>
        <taxon>Gammaproteobacteria</taxon>
        <taxon>Lysobacterales</taxon>
        <taxon>Lysobacteraceae</taxon>
        <taxon>Aerolutibacter</taxon>
    </lineage>
</organism>
<sequence>MSFSQRMGIKPIRDAIQLEDIDDSLRSALWDCLHVCIWSKFENRVDFRTVKHSNLKELVYQLWHRFFHLPIDSSPSLMREAIGYVRKHGFTPVFTDT</sequence>
<feature type="domain" description="HEPN AbiJ-N-terminal" evidence="1">
    <location>
        <begin position="1"/>
        <end position="88"/>
    </location>
</feature>
<evidence type="ECO:0000259" key="1">
    <source>
        <dbReference type="Pfam" id="PF18863"/>
    </source>
</evidence>
<evidence type="ECO:0000313" key="3">
    <source>
        <dbReference type="Proteomes" id="UP000029998"/>
    </source>
</evidence>
<accession>A0A0A0EWN9</accession>
<dbReference type="InterPro" id="IPR049503">
    <property type="entry name" value="AbiJ_NTD4"/>
</dbReference>
<dbReference type="EMBL" id="AVPU01000025">
    <property type="protein sequence ID" value="KGM53577.1"/>
    <property type="molecule type" value="Genomic_DNA"/>
</dbReference>
<evidence type="ECO:0000313" key="2">
    <source>
        <dbReference type="EMBL" id="KGM53577.1"/>
    </source>
</evidence>
<keyword evidence="3" id="KW-1185">Reference proteome</keyword>
<dbReference type="AlphaFoldDB" id="A0A0A0EWN9"/>
<dbReference type="Proteomes" id="UP000029998">
    <property type="component" value="Unassembled WGS sequence"/>
</dbReference>
<comment type="caution">
    <text evidence="2">The sequence shown here is derived from an EMBL/GenBank/DDBJ whole genome shotgun (WGS) entry which is preliminary data.</text>
</comment>
<dbReference type="RefSeq" id="WP_198032545.1">
    <property type="nucleotide sequence ID" value="NZ_AVPU01000025.1"/>
</dbReference>
<feature type="non-terminal residue" evidence="2">
    <location>
        <position position="97"/>
    </location>
</feature>
<name>A0A0A0EWN9_9GAMM</name>